<dbReference type="Proteomes" id="UP000182915">
    <property type="component" value="Chromosome I"/>
</dbReference>
<dbReference type="PIRSF" id="PIRSF000538">
    <property type="entry name" value="GlpK"/>
    <property type="match status" value="1"/>
</dbReference>
<dbReference type="PANTHER" id="PTHR43095:SF5">
    <property type="entry name" value="XYLULOSE KINASE"/>
    <property type="match status" value="1"/>
</dbReference>
<comment type="function">
    <text evidence="7">Catalyzes the phosphorylation of D-xylulose to D-xylulose 5-phosphate.</text>
</comment>
<feature type="binding site" evidence="7">
    <location>
        <begin position="71"/>
        <end position="72"/>
    </location>
    <ligand>
        <name>substrate</name>
    </ligand>
</feature>
<dbReference type="Pfam" id="PF00370">
    <property type="entry name" value="FGGY_N"/>
    <property type="match status" value="1"/>
</dbReference>
<keyword evidence="7 8" id="KW-0119">Carbohydrate metabolism</keyword>
<proteinExistence type="inferred from homology"/>
<evidence type="ECO:0000256" key="4">
    <source>
        <dbReference type="ARBA" id="ARBA00022741"/>
    </source>
</evidence>
<keyword evidence="5 7" id="KW-0418">Kinase</keyword>
<keyword evidence="2 7" id="KW-0859">Xylose metabolism</keyword>
<dbReference type="InterPro" id="IPR050406">
    <property type="entry name" value="FGGY_Carb_Kinase"/>
</dbReference>
<dbReference type="GO" id="GO:0042732">
    <property type="term" value="P:D-xylose metabolic process"/>
    <property type="evidence" value="ECO:0007669"/>
    <property type="project" value="UniProtKB-KW"/>
</dbReference>
<dbReference type="SUPFAM" id="SSF53067">
    <property type="entry name" value="Actin-like ATPase domain"/>
    <property type="match status" value="2"/>
</dbReference>
<dbReference type="OrthoDB" id="9805576at2"/>
<evidence type="ECO:0000256" key="6">
    <source>
        <dbReference type="ARBA" id="ARBA00022840"/>
    </source>
</evidence>
<evidence type="ECO:0000313" key="12">
    <source>
        <dbReference type="EMBL" id="SEH76660.1"/>
    </source>
</evidence>
<dbReference type="AlphaFoldDB" id="A0A1H6KLT9"/>
<dbReference type="EC" id="2.7.1.17" evidence="7 8"/>
<dbReference type="STRING" id="370526.SAMN04489835_3855"/>
<feature type="site" description="Important for activity" evidence="7">
    <location>
        <position position="8"/>
    </location>
</feature>
<dbReference type="InterPro" id="IPR043129">
    <property type="entry name" value="ATPase_NBD"/>
</dbReference>
<dbReference type="PANTHER" id="PTHR43095">
    <property type="entry name" value="SUGAR KINASE"/>
    <property type="match status" value="1"/>
</dbReference>
<evidence type="ECO:0000256" key="2">
    <source>
        <dbReference type="ARBA" id="ARBA00022629"/>
    </source>
</evidence>
<name>A0A1H6KLT9_MYCRU</name>
<dbReference type="RefSeq" id="WP_083408516.1">
    <property type="nucleotide sequence ID" value="NZ_LT629971.1"/>
</dbReference>
<dbReference type="HAMAP" id="MF_02220">
    <property type="entry name" value="XylB"/>
    <property type="match status" value="1"/>
</dbReference>
<evidence type="ECO:0000313" key="13">
    <source>
        <dbReference type="Proteomes" id="UP000182915"/>
    </source>
</evidence>
<gene>
    <name evidence="7 8" type="primary">xylB</name>
    <name evidence="12" type="ORF">SAMN04489835_3855</name>
</gene>
<feature type="active site" description="Proton acceptor" evidence="7">
    <location>
        <position position="227"/>
    </location>
</feature>
<feature type="domain" description="Carbohydrate kinase FGGY N-terminal" evidence="10">
    <location>
        <begin position="4"/>
        <end position="226"/>
    </location>
</feature>
<evidence type="ECO:0000256" key="7">
    <source>
        <dbReference type="HAMAP-Rule" id="MF_02220"/>
    </source>
</evidence>
<dbReference type="GO" id="GO:0005524">
    <property type="term" value="F:ATP binding"/>
    <property type="evidence" value="ECO:0007669"/>
    <property type="project" value="UniProtKB-UniRule"/>
</dbReference>
<dbReference type="EMBL" id="LT629971">
    <property type="protein sequence ID" value="SEH76660.1"/>
    <property type="molecule type" value="Genomic_DNA"/>
</dbReference>
<keyword evidence="4 7" id="KW-0547">Nucleotide-binding</keyword>
<protein>
    <recommendedName>
        <fullName evidence="7 8">Xylulose kinase</fullName>
        <shortName evidence="7 8">Xylulokinase</shortName>
        <ecNumber evidence="7 8">2.7.1.17</ecNumber>
    </recommendedName>
</protein>
<reference evidence="13" key="1">
    <citation type="submission" date="2016-10" db="EMBL/GenBank/DDBJ databases">
        <authorList>
            <person name="Varghese N."/>
            <person name="Submissions S."/>
        </authorList>
    </citation>
    <scope>NUCLEOTIDE SEQUENCE [LARGE SCALE GENOMIC DNA]</scope>
    <source>
        <strain evidence="13">DSM 45405</strain>
    </source>
</reference>
<evidence type="ECO:0000256" key="5">
    <source>
        <dbReference type="ARBA" id="ARBA00022777"/>
    </source>
</evidence>
<dbReference type="NCBIfam" id="TIGR01312">
    <property type="entry name" value="XylB"/>
    <property type="match status" value="1"/>
</dbReference>
<evidence type="ECO:0000259" key="11">
    <source>
        <dbReference type="Pfam" id="PF02782"/>
    </source>
</evidence>
<keyword evidence="13" id="KW-1185">Reference proteome</keyword>
<keyword evidence="3 7" id="KW-0808">Transferase</keyword>
<evidence type="ECO:0000256" key="3">
    <source>
        <dbReference type="ARBA" id="ARBA00022679"/>
    </source>
</evidence>
<comment type="similarity">
    <text evidence="1 7 8">Belongs to the FGGY kinase family.</text>
</comment>
<feature type="region of interest" description="Disordered" evidence="9">
    <location>
        <begin position="425"/>
        <end position="449"/>
    </location>
</feature>
<dbReference type="InterPro" id="IPR000577">
    <property type="entry name" value="Carb_kinase_FGGY"/>
</dbReference>
<evidence type="ECO:0000256" key="1">
    <source>
        <dbReference type="ARBA" id="ARBA00009156"/>
    </source>
</evidence>
<dbReference type="InterPro" id="IPR018484">
    <property type="entry name" value="FGGY_N"/>
</dbReference>
<dbReference type="InterPro" id="IPR006000">
    <property type="entry name" value="Xylulokinase"/>
</dbReference>
<sequence length="465" mass="47565">MTLVAGIDSSTQSCKVLICDADTGAVVRSGSAPHPDGTEVDPRHWWAALETAVSAAGGLDDAAAVSVGAQQHGMVCLDENGQVVRNALLWNDTRSSTAAVQLTDELGGAHEWAKRIGVVPVAAITATKLRWLTDHEPAQADATAAVCLPHDWLTWRLSGSTDIGDLRTDRSDASGTGYFSSEAGEYDSGLLELAMRGRRPLVPEVLGPRDTAGRTASGAQLGAGAGDNAAAALGLGAAEGDCVLSLGTSGVVSAVGGVAPHDPEGVVAAFADATGRQLPLVCTLNGAPVLAAVARMLGVEFDELDRLALSAPAGAEGLTLVPYFEGERSPNLPEASGALHGANTRNLTSANVARAAVEGLLSSMAYCVEKIAAHGVDVHDVILTGGGARSEAVRRIAPAVLGTTVRVPTPAEYVALGAARQAAWTLSQSDSPPEWTAEGGQTYRADPTPAVLDQYRAAQPLTLGQ</sequence>
<feature type="domain" description="Carbohydrate kinase FGGY C-terminal" evidence="11">
    <location>
        <begin position="245"/>
        <end position="425"/>
    </location>
</feature>
<dbReference type="InterPro" id="IPR018485">
    <property type="entry name" value="FGGY_C"/>
</dbReference>
<dbReference type="GO" id="GO:0004856">
    <property type="term" value="F:D-xylulokinase activity"/>
    <property type="evidence" value="ECO:0007669"/>
    <property type="project" value="UniProtKB-UniRule"/>
</dbReference>
<dbReference type="Gene3D" id="3.30.420.40">
    <property type="match status" value="2"/>
</dbReference>
<comment type="catalytic activity">
    <reaction evidence="7 8">
        <text>D-xylulose + ATP = D-xylulose 5-phosphate + ADP + H(+)</text>
        <dbReference type="Rhea" id="RHEA:10964"/>
        <dbReference type="ChEBI" id="CHEBI:15378"/>
        <dbReference type="ChEBI" id="CHEBI:17140"/>
        <dbReference type="ChEBI" id="CHEBI:30616"/>
        <dbReference type="ChEBI" id="CHEBI:57737"/>
        <dbReference type="ChEBI" id="CHEBI:456216"/>
        <dbReference type="EC" id="2.7.1.17"/>
    </reaction>
</comment>
<organism evidence="12 13">
    <name type="scientific">Mycolicibacterium rutilum</name>
    <name type="common">Mycobacterium rutilum</name>
    <dbReference type="NCBI Taxonomy" id="370526"/>
    <lineage>
        <taxon>Bacteria</taxon>
        <taxon>Bacillati</taxon>
        <taxon>Actinomycetota</taxon>
        <taxon>Actinomycetes</taxon>
        <taxon>Mycobacteriales</taxon>
        <taxon>Mycobacteriaceae</taxon>
        <taxon>Mycolicibacterium</taxon>
    </lineage>
</organism>
<evidence type="ECO:0000256" key="8">
    <source>
        <dbReference type="RuleBase" id="RU364073"/>
    </source>
</evidence>
<accession>A0A1H6KLT9</accession>
<dbReference type="GO" id="GO:0005998">
    <property type="term" value="P:xylulose catabolic process"/>
    <property type="evidence" value="ECO:0007669"/>
    <property type="project" value="UniProtKB-UniRule"/>
</dbReference>
<evidence type="ECO:0000259" key="10">
    <source>
        <dbReference type="Pfam" id="PF00370"/>
    </source>
</evidence>
<dbReference type="Pfam" id="PF02782">
    <property type="entry name" value="FGGY_C"/>
    <property type="match status" value="1"/>
</dbReference>
<evidence type="ECO:0000256" key="9">
    <source>
        <dbReference type="SAM" id="MobiDB-lite"/>
    </source>
</evidence>
<keyword evidence="6 7" id="KW-0067">ATP-binding</keyword>